<dbReference type="Proteomes" id="UP001172737">
    <property type="component" value="Unassembled WGS sequence"/>
</dbReference>
<dbReference type="RefSeq" id="WP_301118847.1">
    <property type="nucleotide sequence ID" value="NZ_JAUHPX010000004.1"/>
</dbReference>
<accession>A0AAW7M2U1</accession>
<gene>
    <name evidence="1" type="ORF">QQX10_07615</name>
</gene>
<name>A0AAW7M2U1_9MICO</name>
<sequence>MSVRDVAKRYLRPAVVRMRGLGAVPAAVGLGVANLTSRRSVCDPGSPCVVSLTSYGSRLRHVHLVIESIARGSLRPARLILWSEDPEFRASPPRAIRRLISRGLELRACEDLGPHKKYFPYVSDDDAPDGLALVTSDDDAIYPVTWLAGLARAHREMPEANIAYRARMVPAAGADGTLPPYHTWPDCRTDVPGPEVFPTGVSGVLYNPRMQAALRARGRQFEDSAPRADDIWLYMVARKEGIPIRQLADAPANFPYLPFSQGRGLAETNYLQGGNDRQFAATSTLLGVPSARAR</sequence>
<keyword evidence="2" id="KW-1185">Reference proteome</keyword>
<organism evidence="1 2">
    <name type="scientific">Demequina lignilytica</name>
    <dbReference type="NCBI Taxonomy" id="3051663"/>
    <lineage>
        <taxon>Bacteria</taxon>
        <taxon>Bacillati</taxon>
        <taxon>Actinomycetota</taxon>
        <taxon>Actinomycetes</taxon>
        <taxon>Micrococcales</taxon>
        <taxon>Demequinaceae</taxon>
        <taxon>Demequina</taxon>
    </lineage>
</organism>
<evidence type="ECO:0008006" key="3">
    <source>
        <dbReference type="Google" id="ProtNLM"/>
    </source>
</evidence>
<evidence type="ECO:0000313" key="2">
    <source>
        <dbReference type="Proteomes" id="UP001172737"/>
    </source>
</evidence>
<comment type="caution">
    <text evidence="1">The sequence shown here is derived from an EMBL/GenBank/DDBJ whole genome shotgun (WGS) entry which is preliminary data.</text>
</comment>
<evidence type="ECO:0000313" key="1">
    <source>
        <dbReference type="EMBL" id="MDN4488034.1"/>
    </source>
</evidence>
<proteinExistence type="predicted"/>
<dbReference type="AlphaFoldDB" id="A0AAW7M2U1"/>
<reference evidence="1" key="1">
    <citation type="submission" date="2023-06" db="EMBL/GenBank/DDBJ databases">
        <title>Sysu t00039.</title>
        <authorList>
            <person name="Gao L."/>
            <person name="Fang B.-Z."/>
            <person name="Li W.-J."/>
        </authorList>
    </citation>
    <scope>NUCLEOTIDE SEQUENCE</scope>
    <source>
        <strain evidence="1">SYSU T00039</strain>
    </source>
</reference>
<dbReference type="EMBL" id="JAUHPX010000004">
    <property type="protein sequence ID" value="MDN4488034.1"/>
    <property type="molecule type" value="Genomic_DNA"/>
</dbReference>
<protein>
    <recommendedName>
        <fullName evidence="3">Glycosyl transferase family 2</fullName>
    </recommendedName>
</protein>